<reference evidence="1 2" key="1">
    <citation type="submission" date="2017-09" db="EMBL/GenBank/DDBJ databases">
        <title>Phenotypic and genotypic characterization of Colombian isolates of Neisseria meningitidis recovered from invasive disease.</title>
        <authorList>
            <person name="Duarte C."/>
            <person name="Gabastou J.M."/>
            <person name="Moreno J."/>
        </authorList>
    </citation>
    <scope>NUCLEOTIDE SEQUENCE [LARGE SCALE GENOMIC DNA]</scope>
    <source>
        <strain evidence="1 2">INS-Nm1124</strain>
    </source>
</reference>
<evidence type="ECO:0000313" key="2">
    <source>
        <dbReference type="Proteomes" id="UP000283829"/>
    </source>
</evidence>
<evidence type="ECO:0000313" key="1">
    <source>
        <dbReference type="EMBL" id="RQJ64161.1"/>
    </source>
</evidence>
<name>A0A425AHY8_NEIME</name>
<sequence>MMIEKSISIVDGKEYSVFAVSHEFRYTFDEPILVADLISSLKAYETLTSSYLPAILNQLFDVKIQKIKVAVSEIERGSFLEKLIFNLFFKDEDAYNEFCLKIRKFLGTENQDGSINMSKIIMFAMTTLLGVGAGYLLFKNPPQEKQAITNNIVTVINADSSVALDGEHLVSVVKEVTGSSKQKTAENVAKVYAPASKNNGSITLGTDDVRIEPVAQQTVATLPKDVDLRDTPLTEDYTDIDVQIRATDRDKNSGWYAVIDQIVPSRVRLELPEDIDLNRLANNATIRANVTVEFDLKQNGSRKPKKIILTSLSTD</sequence>
<protein>
    <submittedName>
        <fullName evidence="1">Uncharacterized protein</fullName>
    </submittedName>
</protein>
<dbReference type="AlphaFoldDB" id="A0A425AHY8"/>
<dbReference type="OMA" id="HFEANNN"/>
<dbReference type="EMBL" id="NWXB01000035">
    <property type="protein sequence ID" value="RQJ64161.1"/>
    <property type="molecule type" value="Genomic_DNA"/>
</dbReference>
<comment type="caution">
    <text evidence="1">The sequence shown here is derived from an EMBL/GenBank/DDBJ whole genome shotgun (WGS) entry which is preliminary data.</text>
</comment>
<gene>
    <name evidence="1" type="ORF">COI09_11520</name>
</gene>
<organism evidence="1 2">
    <name type="scientific">Neisseria meningitidis</name>
    <dbReference type="NCBI Taxonomy" id="487"/>
    <lineage>
        <taxon>Bacteria</taxon>
        <taxon>Pseudomonadati</taxon>
        <taxon>Pseudomonadota</taxon>
        <taxon>Betaproteobacteria</taxon>
        <taxon>Neisseriales</taxon>
        <taxon>Neisseriaceae</taxon>
        <taxon>Neisseria</taxon>
    </lineage>
</organism>
<dbReference type="RefSeq" id="WP_002225287.1">
    <property type="nucleotide sequence ID" value="NZ_CP020421.2"/>
</dbReference>
<dbReference type="Proteomes" id="UP000283829">
    <property type="component" value="Unassembled WGS sequence"/>
</dbReference>
<proteinExistence type="predicted"/>
<accession>A0A425AHY8</accession>